<feature type="domain" description="HTH lysR-type" evidence="1">
    <location>
        <begin position="3"/>
        <end position="60"/>
    </location>
</feature>
<gene>
    <name evidence="2" type="ORF">GCM10007036_36250</name>
</gene>
<evidence type="ECO:0000259" key="1">
    <source>
        <dbReference type="PROSITE" id="PS50931"/>
    </source>
</evidence>
<keyword evidence="3" id="KW-1185">Reference proteome</keyword>
<dbReference type="InterPro" id="IPR050950">
    <property type="entry name" value="HTH-type_LysR_regulators"/>
</dbReference>
<dbReference type="PANTHER" id="PTHR30419">
    <property type="entry name" value="HTH-TYPE TRANSCRIPTIONAL REGULATOR YBHD"/>
    <property type="match status" value="1"/>
</dbReference>
<dbReference type="Pfam" id="PF00126">
    <property type="entry name" value="HTH_1"/>
    <property type="match status" value="1"/>
</dbReference>
<protein>
    <recommendedName>
        <fullName evidence="1">HTH lysR-type domain-containing protein</fullName>
    </recommendedName>
</protein>
<reference evidence="2" key="1">
    <citation type="journal article" date="2014" name="Int. J. Syst. Evol. Microbiol.">
        <title>Complete genome sequence of Corynebacterium casei LMG S-19264T (=DSM 44701T), isolated from a smear-ripened cheese.</title>
        <authorList>
            <consortium name="US DOE Joint Genome Institute (JGI-PGF)"/>
            <person name="Walter F."/>
            <person name="Albersmeier A."/>
            <person name="Kalinowski J."/>
            <person name="Ruckert C."/>
        </authorList>
    </citation>
    <scope>NUCLEOTIDE SEQUENCE</scope>
    <source>
        <strain evidence="2">CGMCC 1.12214</strain>
    </source>
</reference>
<dbReference type="EMBL" id="BMES01000002">
    <property type="protein sequence ID" value="GGH27605.1"/>
    <property type="molecule type" value="Genomic_DNA"/>
</dbReference>
<evidence type="ECO:0000313" key="2">
    <source>
        <dbReference type="EMBL" id="GGH27605.1"/>
    </source>
</evidence>
<sequence>MRFDLTDLRLLVHVIEAESITHGAERAGIAIDSASERIRGMELAGGVPLLKRRPRGVRSTPAGQAVAHHARVMLGQIEQMGGDLGQYAKGLRGHVRALANTVAVAVFLPDALASFLANYS</sequence>
<accession>A0A917I8V1</accession>
<dbReference type="InterPro" id="IPR036390">
    <property type="entry name" value="WH_DNA-bd_sf"/>
</dbReference>
<comment type="caution">
    <text evidence="2">The sequence shown here is derived from an EMBL/GenBank/DDBJ whole genome shotgun (WGS) entry which is preliminary data.</text>
</comment>
<dbReference type="GO" id="GO:0005829">
    <property type="term" value="C:cytosol"/>
    <property type="evidence" value="ECO:0007669"/>
    <property type="project" value="TreeGrafter"/>
</dbReference>
<dbReference type="InterPro" id="IPR036388">
    <property type="entry name" value="WH-like_DNA-bd_sf"/>
</dbReference>
<organism evidence="2 3">
    <name type="scientific">Alsobacter metallidurans</name>
    <dbReference type="NCBI Taxonomy" id="340221"/>
    <lineage>
        <taxon>Bacteria</taxon>
        <taxon>Pseudomonadati</taxon>
        <taxon>Pseudomonadota</taxon>
        <taxon>Alphaproteobacteria</taxon>
        <taxon>Hyphomicrobiales</taxon>
        <taxon>Alsobacteraceae</taxon>
        <taxon>Alsobacter</taxon>
    </lineage>
</organism>
<dbReference type="PROSITE" id="PS50931">
    <property type="entry name" value="HTH_LYSR"/>
    <property type="match status" value="1"/>
</dbReference>
<dbReference type="AlphaFoldDB" id="A0A917I8V1"/>
<name>A0A917I8V1_9HYPH</name>
<dbReference type="GO" id="GO:0003700">
    <property type="term" value="F:DNA-binding transcription factor activity"/>
    <property type="evidence" value="ECO:0007669"/>
    <property type="project" value="InterPro"/>
</dbReference>
<dbReference type="PANTHER" id="PTHR30419:SF2">
    <property type="entry name" value="LYSR FAMILY TRANSCRIPTIONAL REGULATOR"/>
    <property type="match status" value="1"/>
</dbReference>
<evidence type="ECO:0000313" key="3">
    <source>
        <dbReference type="Proteomes" id="UP000603912"/>
    </source>
</evidence>
<proteinExistence type="predicted"/>
<dbReference type="Proteomes" id="UP000603912">
    <property type="component" value="Unassembled WGS sequence"/>
</dbReference>
<dbReference type="InterPro" id="IPR000847">
    <property type="entry name" value="LysR_HTH_N"/>
</dbReference>
<reference evidence="2" key="2">
    <citation type="submission" date="2020-09" db="EMBL/GenBank/DDBJ databases">
        <authorList>
            <person name="Sun Q."/>
            <person name="Zhou Y."/>
        </authorList>
    </citation>
    <scope>NUCLEOTIDE SEQUENCE</scope>
    <source>
        <strain evidence="2">CGMCC 1.12214</strain>
    </source>
</reference>
<dbReference type="Gene3D" id="1.10.10.10">
    <property type="entry name" value="Winged helix-like DNA-binding domain superfamily/Winged helix DNA-binding domain"/>
    <property type="match status" value="1"/>
</dbReference>
<dbReference type="SUPFAM" id="SSF46785">
    <property type="entry name" value="Winged helix' DNA-binding domain"/>
    <property type="match status" value="1"/>
</dbReference>